<evidence type="ECO:0000313" key="3">
    <source>
        <dbReference type="EMBL" id="TLD01870.1"/>
    </source>
</evidence>
<dbReference type="EC" id="2.7.7.65" evidence="3"/>
<dbReference type="Gene3D" id="3.30.70.270">
    <property type="match status" value="1"/>
</dbReference>
<dbReference type="SMART" id="SM00267">
    <property type="entry name" value="GGDEF"/>
    <property type="match status" value="1"/>
</dbReference>
<dbReference type="GO" id="GO:0052621">
    <property type="term" value="F:diguanylate cyclase activity"/>
    <property type="evidence" value="ECO:0007669"/>
    <property type="project" value="UniProtKB-EC"/>
</dbReference>
<reference evidence="3 4" key="1">
    <citation type="journal article" date="2019" name="Anaerobe">
        <title>Detection of Robinsoniella peoriensis in multiple bone samples of a trauma patient.</title>
        <authorList>
            <person name="Schrottner P."/>
            <person name="Hartwich K."/>
            <person name="Bunk B."/>
            <person name="Schober I."/>
            <person name="Helbig S."/>
            <person name="Rudolph W.W."/>
            <person name="Gunzer F."/>
        </authorList>
    </citation>
    <scope>NUCLEOTIDE SEQUENCE [LARGE SCALE GENOMIC DNA]</scope>
    <source>
        <strain evidence="3 4">DSM 106044</strain>
    </source>
</reference>
<proteinExistence type="predicted"/>
<dbReference type="RefSeq" id="WP_243133002.1">
    <property type="nucleotide sequence ID" value="NZ_JBHTNY010000018.1"/>
</dbReference>
<keyword evidence="1" id="KW-0472">Membrane</keyword>
<dbReference type="AlphaFoldDB" id="A0A4U8QA33"/>
<sequence length="361" mass="42492">MLKSQNQNDIDYIHNVYRNIAFLGIILHTVYAFIYIYFQIVPAFAYNILSVLFYTILVMIVSKHKYALTVVLIHLEACIFVITQTLLFGWDAGFYMFLIAMASMVYFCPFRSSYTPYIFSFMHIATMFILYFYFIRHNPMVYSEKTSLYLYFSCNSISMFIMILYTAYVSKISALVNKKELINENRNLRELADYDQLTGLYSRRYLKDCFNICPGDNSYLAIGDIDNFKRVNDTYGHICGDFILKEMAEQMRSQFDPNVFLCRWGGEEFVLVFSEAEYSDPKKQLESFCRWISNYQFQYNDSSIPVTITFGVTKGTNNLPLNDWIDQADNLLYQGKRSGKNRVIADIKRRTNERTNERIHE</sequence>
<protein>
    <submittedName>
        <fullName evidence="3">Diguanylate cyclase YdeH</fullName>
        <ecNumber evidence="3">2.7.7.65</ecNumber>
    </submittedName>
</protein>
<dbReference type="CDD" id="cd01949">
    <property type="entry name" value="GGDEF"/>
    <property type="match status" value="1"/>
</dbReference>
<dbReference type="InterPro" id="IPR000160">
    <property type="entry name" value="GGDEF_dom"/>
</dbReference>
<evidence type="ECO:0000256" key="1">
    <source>
        <dbReference type="SAM" id="Phobius"/>
    </source>
</evidence>
<dbReference type="PROSITE" id="PS50887">
    <property type="entry name" value="GGDEF"/>
    <property type="match status" value="1"/>
</dbReference>
<evidence type="ECO:0000259" key="2">
    <source>
        <dbReference type="PROSITE" id="PS50887"/>
    </source>
</evidence>
<dbReference type="InterPro" id="IPR043128">
    <property type="entry name" value="Rev_trsase/Diguanyl_cyclase"/>
</dbReference>
<dbReference type="Proteomes" id="UP000306509">
    <property type="component" value="Unassembled WGS sequence"/>
</dbReference>
<dbReference type="EMBL" id="QGQD01000025">
    <property type="protein sequence ID" value="TLD01870.1"/>
    <property type="molecule type" value="Genomic_DNA"/>
</dbReference>
<accession>A0A4U8QA33</accession>
<feature type="transmembrane region" description="Helical" evidence="1">
    <location>
        <begin position="92"/>
        <end position="110"/>
    </location>
</feature>
<keyword evidence="1" id="KW-0812">Transmembrane</keyword>
<feature type="transmembrane region" description="Helical" evidence="1">
    <location>
        <begin position="117"/>
        <end position="136"/>
    </location>
</feature>
<dbReference type="STRING" id="180332.GCA_000797495_04322"/>
<feature type="transmembrane region" description="Helical" evidence="1">
    <location>
        <begin position="148"/>
        <end position="169"/>
    </location>
</feature>
<dbReference type="InterPro" id="IPR029787">
    <property type="entry name" value="Nucleotide_cyclase"/>
</dbReference>
<dbReference type="PANTHER" id="PTHR45138:SF9">
    <property type="entry name" value="DIGUANYLATE CYCLASE DGCM-RELATED"/>
    <property type="match status" value="1"/>
</dbReference>
<comment type="caution">
    <text evidence="3">The sequence shown here is derived from an EMBL/GenBank/DDBJ whole genome shotgun (WGS) entry which is preliminary data.</text>
</comment>
<keyword evidence="3" id="KW-0548">Nucleotidyltransferase</keyword>
<dbReference type="NCBIfam" id="TIGR00254">
    <property type="entry name" value="GGDEF"/>
    <property type="match status" value="1"/>
</dbReference>
<keyword evidence="1" id="KW-1133">Transmembrane helix</keyword>
<feature type="domain" description="GGDEF" evidence="2">
    <location>
        <begin position="216"/>
        <end position="348"/>
    </location>
</feature>
<dbReference type="InterPro" id="IPR050469">
    <property type="entry name" value="Diguanylate_Cyclase"/>
</dbReference>
<dbReference type="SUPFAM" id="SSF55073">
    <property type="entry name" value="Nucleotide cyclase"/>
    <property type="match status" value="1"/>
</dbReference>
<keyword evidence="4" id="KW-1185">Reference proteome</keyword>
<evidence type="ECO:0000313" key="4">
    <source>
        <dbReference type="Proteomes" id="UP000306509"/>
    </source>
</evidence>
<organism evidence="3 4">
    <name type="scientific">Robinsoniella peoriensis</name>
    <dbReference type="NCBI Taxonomy" id="180332"/>
    <lineage>
        <taxon>Bacteria</taxon>
        <taxon>Bacillati</taxon>
        <taxon>Bacillota</taxon>
        <taxon>Clostridia</taxon>
        <taxon>Lachnospirales</taxon>
        <taxon>Lachnospiraceae</taxon>
        <taxon>Robinsoniella</taxon>
    </lineage>
</organism>
<name>A0A4U8QA33_9FIRM</name>
<dbReference type="PANTHER" id="PTHR45138">
    <property type="entry name" value="REGULATORY COMPONENTS OF SENSORY TRANSDUCTION SYSTEM"/>
    <property type="match status" value="1"/>
</dbReference>
<dbReference type="Pfam" id="PF00990">
    <property type="entry name" value="GGDEF"/>
    <property type="match status" value="1"/>
</dbReference>
<gene>
    <name evidence="3" type="primary">ydeH</name>
    <name evidence="3" type="ORF">DSM106044_01240</name>
</gene>
<keyword evidence="3" id="KW-0808">Transferase</keyword>
<feature type="transmembrane region" description="Helical" evidence="1">
    <location>
        <begin position="20"/>
        <end position="38"/>
    </location>
</feature>